<dbReference type="Gramene" id="TVU25766">
    <property type="protein sequence ID" value="TVU25766"/>
    <property type="gene ID" value="EJB05_28274"/>
</dbReference>
<organism evidence="1 2">
    <name type="scientific">Eragrostis curvula</name>
    <name type="common">weeping love grass</name>
    <dbReference type="NCBI Taxonomy" id="38414"/>
    <lineage>
        <taxon>Eukaryota</taxon>
        <taxon>Viridiplantae</taxon>
        <taxon>Streptophyta</taxon>
        <taxon>Embryophyta</taxon>
        <taxon>Tracheophyta</taxon>
        <taxon>Spermatophyta</taxon>
        <taxon>Magnoliopsida</taxon>
        <taxon>Liliopsida</taxon>
        <taxon>Poales</taxon>
        <taxon>Poaceae</taxon>
        <taxon>PACMAD clade</taxon>
        <taxon>Chloridoideae</taxon>
        <taxon>Eragrostideae</taxon>
        <taxon>Eragrostidinae</taxon>
        <taxon>Eragrostis</taxon>
    </lineage>
</organism>
<sequence>MRASSPAIDTISGTADTASCSCDGDWVLRGRRFLAPALNEEQAAAAAAAYRSGSSWNSGHEGIKPIPEMISPLQQRGTLFCKDYLT</sequence>
<protein>
    <submittedName>
        <fullName evidence="1">Uncharacterized protein</fullName>
    </submittedName>
</protein>
<dbReference type="Proteomes" id="UP000324897">
    <property type="component" value="Chromosome 2"/>
</dbReference>
<gene>
    <name evidence="1" type="ORF">EJB05_28274</name>
</gene>
<accession>A0A5J9UQC2</accession>
<proteinExistence type="predicted"/>
<name>A0A5J9UQC2_9POAL</name>
<dbReference type="EMBL" id="RWGY01000013">
    <property type="protein sequence ID" value="TVU25766.1"/>
    <property type="molecule type" value="Genomic_DNA"/>
</dbReference>
<comment type="caution">
    <text evidence="1">The sequence shown here is derived from an EMBL/GenBank/DDBJ whole genome shotgun (WGS) entry which is preliminary data.</text>
</comment>
<feature type="non-terminal residue" evidence="1">
    <location>
        <position position="1"/>
    </location>
</feature>
<dbReference type="AlphaFoldDB" id="A0A5J9UQC2"/>
<evidence type="ECO:0000313" key="2">
    <source>
        <dbReference type="Proteomes" id="UP000324897"/>
    </source>
</evidence>
<keyword evidence="2" id="KW-1185">Reference proteome</keyword>
<reference evidence="1 2" key="1">
    <citation type="journal article" date="2019" name="Sci. Rep.">
        <title>A high-quality genome of Eragrostis curvula grass provides insights into Poaceae evolution and supports new strategies to enhance forage quality.</title>
        <authorList>
            <person name="Carballo J."/>
            <person name="Santos B.A.C.M."/>
            <person name="Zappacosta D."/>
            <person name="Garbus I."/>
            <person name="Selva J.P."/>
            <person name="Gallo C.A."/>
            <person name="Diaz A."/>
            <person name="Albertini E."/>
            <person name="Caccamo M."/>
            <person name="Echenique V."/>
        </authorList>
    </citation>
    <scope>NUCLEOTIDE SEQUENCE [LARGE SCALE GENOMIC DNA]</scope>
    <source>
        <strain evidence="2">cv. Victoria</strain>
        <tissue evidence="1">Leaf</tissue>
    </source>
</reference>
<evidence type="ECO:0000313" key="1">
    <source>
        <dbReference type="EMBL" id="TVU25766.1"/>
    </source>
</evidence>